<comment type="caution">
    <text evidence="2">The sequence shown here is derived from an EMBL/GenBank/DDBJ whole genome shotgun (WGS) entry which is preliminary data.</text>
</comment>
<organism evidence="2">
    <name type="scientific">Sedimenticola thiotaurini</name>
    <dbReference type="NCBI Taxonomy" id="1543721"/>
    <lineage>
        <taxon>Bacteria</taxon>
        <taxon>Pseudomonadati</taxon>
        <taxon>Pseudomonadota</taxon>
        <taxon>Gammaproteobacteria</taxon>
        <taxon>Chromatiales</taxon>
        <taxon>Sedimenticolaceae</taxon>
        <taxon>Sedimenticola</taxon>
    </lineage>
</organism>
<protein>
    <submittedName>
        <fullName evidence="2">Thioredoxin family protein</fullName>
    </submittedName>
</protein>
<dbReference type="Proteomes" id="UP000886251">
    <property type="component" value="Unassembled WGS sequence"/>
</dbReference>
<dbReference type="AlphaFoldDB" id="A0A831RPP4"/>
<dbReference type="SUPFAM" id="SSF52833">
    <property type="entry name" value="Thioredoxin-like"/>
    <property type="match status" value="1"/>
</dbReference>
<dbReference type="Gene3D" id="3.40.30.10">
    <property type="entry name" value="Glutaredoxin"/>
    <property type="match status" value="1"/>
</dbReference>
<dbReference type="InterPro" id="IPR036249">
    <property type="entry name" value="Thioredoxin-like_sf"/>
</dbReference>
<gene>
    <name evidence="2" type="ORF">ENI96_08205</name>
</gene>
<evidence type="ECO:0000313" key="2">
    <source>
        <dbReference type="EMBL" id="HEB96399.1"/>
    </source>
</evidence>
<dbReference type="InterPro" id="IPR013766">
    <property type="entry name" value="Thioredoxin_domain"/>
</dbReference>
<feature type="domain" description="Thioredoxin" evidence="1">
    <location>
        <begin position="27"/>
        <end position="151"/>
    </location>
</feature>
<dbReference type="Pfam" id="PF13098">
    <property type="entry name" value="Thioredoxin_2"/>
    <property type="match status" value="1"/>
</dbReference>
<dbReference type="PROSITE" id="PS51352">
    <property type="entry name" value="THIOREDOXIN_2"/>
    <property type="match status" value="1"/>
</dbReference>
<dbReference type="InterPro" id="IPR012336">
    <property type="entry name" value="Thioredoxin-like_fold"/>
</dbReference>
<dbReference type="EMBL" id="DRKP01000094">
    <property type="protein sequence ID" value="HEB96399.1"/>
    <property type="molecule type" value="Genomic_DNA"/>
</dbReference>
<reference evidence="2" key="1">
    <citation type="journal article" date="2020" name="mSystems">
        <title>Genome- and Community-Level Interaction Insights into Carbon Utilization and Element Cycling Functions of Hydrothermarchaeota in Hydrothermal Sediment.</title>
        <authorList>
            <person name="Zhou Z."/>
            <person name="Liu Y."/>
            <person name="Xu W."/>
            <person name="Pan J."/>
            <person name="Luo Z.H."/>
            <person name="Li M."/>
        </authorList>
    </citation>
    <scope>NUCLEOTIDE SEQUENCE [LARGE SCALE GENOMIC DNA]</scope>
    <source>
        <strain evidence="2">HyVt-443</strain>
    </source>
</reference>
<accession>A0A831RPP4</accession>
<sequence length="176" mass="19515">MAVSPLENPVVKTLSTLLALLLFSTGVAALEPVMDWSREASRAGERPILLIFTADDCSYCERLERQVIAPELRAGRLQKKALVRRFDIHRGGKIVDFDGDPVRSRIFVSRYQVFATPTVVLLDQRGALLTTPLVGFDNAADYRERLDLALDNARIALQAGNGPRVAHRPRIPQPAN</sequence>
<evidence type="ECO:0000259" key="1">
    <source>
        <dbReference type="PROSITE" id="PS51352"/>
    </source>
</evidence>
<name>A0A831RPP4_9GAMM</name>
<proteinExistence type="predicted"/>